<evidence type="ECO:0000256" key="4">
    <source>
        <dbReference type="ARBA" id="ARBA00023082"/>
    </source>
</evidence>
<dbReference type="InterPro" id="IPR014284">
    <property type="entry name" value="RNA_pol_sigma-70_dom"/>
</dbReference>
<protein>
    <submittedName>
        <fullName evidence="10">RNA polymerase subunit sigma-24</fullName>
    </submittedName>
</protein>
<sequence length="303" mass="32910">MNDDIDNATETFVGYRELLFSVVYNMLGSVADTEDVLQEVWLAWQARVRGAEPIDNVRAYLTRVAVNQALARRSTLARRREDYVGQWLPDPLLDHDATAGDGAASVLRTESSSMAMLVVLESLTPLERAVFVLNEVFAYPHTEIAGMVDRSPAAVRQIAHRARAHVQARRPRTQVDPRVRREVTERFVDAAMGGDLEKLLAVLAPDVTLWTDSGGAGVATSLQPVHGRTAVAEVFVSVAAAGLDGYRVGWRTVSGDPCAVIFDGDAPLAIVVLDIAPDDTVIGVYSVTNPAKLTRVNDPNPAR</sequence>
<dbReference type="InterPro" id="IPR036388">
    <property type="entry name" value="WH-like_DNA-bd_sf"/>
</dbReference>
<keyword evidence="5" id="KW-0238">DNA-binding</keyword>
<dbReference type="Gene3D" id="3.10.450.50">
    <property type="match status" value="1"/>
</dbReference>
<gene>
    <name evidence="10" type="ORF">B0T46_05550</name>
</gene>
<feature type="domain" description="RNA polymerase sigma-70 region 2" evidence="7">
    <location>
        <begin position="15"/>
        <end position="75"/>
    </location>
</feature>
<dbReference type="InterPro" id="IPR032710">
    <property type="entry name" value="NTF2-like_dom_sf"/>
</dbReference>
<dbReference type="Pfam" id="PF12680">
    <property type="entry name" value="SnoaL_2"/>
    <property type="match status" value="1"/>
</dbReference>
<evidence type="ECO:0000256" key="5">
    <source>
        <dbReference type="ARBA" id="ARBA00023125"/>
    </source>
</evidence>
<dbReference type="PANTHER" id="PTHR30173">
    <property type="entry name" value="SIGMA 19 FACTOR"/>
    <property type="match status" value="1"/>
</dbReference>
<dbReference type="SUPFAM" id="SSF54427">
    <property type="entry name" value="NTF2-like"/>
    <property type="match status" value="1"/>
</dbReference>
<dbReference type="InterPro" id="IPR013325">
    <property type="entry name" value="RNA_pol_sigma_r2"/>
</dbReference>
<dbReference type="InterPro" id="IPR013324">
    <property type="entry name" value="RNA_pol_sigma_r3/r4-like"/>
</dbReference>
<organism evidence="10 11">
    <name type="scientific">Nocardia donostiensis</name>
    <dbReference type="NCBI Taxonomy" id="1538463"/>
    <lineage>
        <taxon>Bacteria</taxon>
        <taxon>Bacillati</taxon>
        <taxon>Actinomycetota</taxon>
        <taxon>Actinomycetes</taxon>
        <taxon>Mycobacteriales</taxon>
        <taxon>Nocardiaceae</taxon>
        <taxon>Nocardia</taxon>
    </lineage>
</organism>
<dbReference type="GO" id="GO:0003677">
    <property type="term" value="F:DNA binding"/>
    <property type="evidence" value="ECO:0007669"/>
    <property type="project" value="UniProtKB-KW"/>
</dbReference>
<accession>A0A1V2TK04</accession>
<evidence type="ECO:0000259" key="8">
    <source>
        <dbReference type="Pfam" id="PF08281"/>
    </source>
</evidence>
<evidence type="ECO:0000313" key="11">
    <source>
        <dbReference type="Proteomes" id="UP000188836"/>
    </source>
</evidence>
<keyword evidence="4" id="KW-0731">Sigma factor</keyword>
<dbReference type="GO" id="GO:0016987">
    <property type="term" value="F:sigma factor activity"/>
    <property type="evidence" value="ECO:0007669"/>
    <property type="project" value="UniProtKB-KW"/>
</dbReference>
<keyword evidence="6" id="KW-0804">Transcription</keyword>
<feature type="domain" description="RNA polymerase sigma factor 70 region 4 type 2" evidence="8">
    <location>
        <begin position="115"/>
        <end position="165"/>
    </location>
</feature>
<dbReference type="RefSeq" id="WP_077115367.1">
    <property type="nucleotide sequence ID" value="NZ_MUKP01000006.1"/>
</dbReference>
<dbReference type="PANTHER" id="PTHR30173:SF36">
    <property type="entry name" value="ECF RNA POLYMERASE SIGMA FACTOR SIGJ"/>
    <property type="match status" value="1"/>
</dbReference>
<dbReference type="InterPro" id="IPR007627">
    <property type="entry name" value="RNA_pol_sigma70_r2"/>
</dbReference>
<dbReference type="NCBIfam" id="TIGR02937">
    <property type="entry name" value="sigma70-ECF"/>
    <property type="match status" value="1"/>
</dbReference>
<dbReference type="InterPro" id="IPR037401">
    <property type="entry name" value="SnoaL-like"/>
</dbReference>
<feature type="domain" description="SnoaL-like" evidence="9">
    <location>
        <begin position="185"/>
        <end position="265"/>
    </location>
</feature>
<name>A0A1V2TK04_9NOCA</name>
<evidence type="ECO:0000256" key="2">
    <source>
        <dbReference type="ARBA" id="ARBA00011344"/>
    </source>
</evidence>
<evidence type="ECO:0000256" key="1">
    <source>
        <dbReference type="ARBA" id="ARBA00010641"/>
    </source>
</evidence>
<dbReference type="InterPro" id="IPR013249">
    <property type="entry name" value="RNA_pol_sigma70_r4_t2"/>
</dbReference>
<dbReference type="Proteomes" id="UP000188836">
    <property type="component" value="Unassembled WGS sequence"/>
</dbReference>
<evidence type="ECO:0000256" key="3">
    <source>
        <dbReference type="ARBA" id="ARBA00023015"/>
    </source>
</evidence>
<evidence type="ECO:0000313" key="10">
    <source>
        <dbReference type="EMBL" id="ONM49855.1"/>
    </source>
</evidence>
<dbReference type="Pfam" id="PF04542">
    <property type="entry name" value="Sigma70_r2"/>
    <property type="match status" value="1"/>
</dbReference>
<dbReference type="EMBL" id="MUMY01000003">
    <property type="protein sequence ID" value="ONM49855.1"/>
    <property type="molecule type" value="Genomic_DNA"/>
</dbReference>
<evidence type="ECO:0000259" key="7">
    <source>
        <dbReference type="Pfam" id="PF04542"/>
    </source>
</evidence>
<dbReference type="SUPFAM" id="SSF88659">
    <property type="entry name" value="Sigma3 and sigma4 domains of RNA polymerase sigma factors"/>
    <property type="match status" value="1"/>
</dbReference>
<dbReference type="SUPFAM" id="SSF88946">
    <property type="entry name" value="Sigma2 domain of RNA polymerase sigma factors"/>
    <property type="match status" value="1"/>
</dbReference>
<comment type="subunit">
    <text evidence="2">Interacts transiently with the RNA polymerase catalytic core formed by RpoA, RpoB, RpoC and RpoZ (2 alpha, 1 beta, 1 beta' and 1 omega subunit) to form the RNA polymerase holoenzyme that can initiate transcription.</text>
</comment>
<keyword evidence="3" id="KW-0805">Transcription regulation</keyword>
<dbReference type="OrthoDB" id="3211555at2"/>
<reference evidence="10 11" key="1">
    <citation type="journal article" date="2016" name="Antonie Van Leeuwenhoek">
        <title>Nocardia donostiensis sp. nov., isolated from human respiratory specimens.</title>
        <authorList>
            <person name="Ercibengoa M."/>
            <person name="Bell M."/>
            <person name="Marimon J.M."/>
            <person name="Humrighouse B."/>
            <person name="Klenk H.P."/>
            <person name="Potter G."/>
            <person name="Perez-Trallero E."/>
        </authorList>
    </citation>
    <scope>NUCLEOTIDE SEQUENCE [LARGE SCALE GENOMIC DNA]</scope>
    <source>
        <strain evidence="10 11">X1655</strain>
    </source>
</reference>
<evidence type="ECO:0000256" key="6">
    <source>
        <dbReference type="ARBA" id="ARBA00023163"/>
    </source>
</evidence>
<dbReference type="Gene3D" id="1.10.1740.10">
    <property type="match status" value="1"/>
</dbReference>
<keyword evidence="11" id="KW-1185">Reference proteome</keyword>
<dbReference type="AlphaFoldDB" id="A0A1V2TK04"/>
<comment type="caution">
    <text evidence="10">The sequence shown here is derived from an EMBL/GenBank/DDBJ whole genome shotgun (WGS) entry which is preliminary data.</text>
</comment>
<dbReference type="InterPro" id="IPR052704">
    <property type="entry name" value="ECF_Sigma-70_Domain"/>
</dbReference>
<comment type="similarity">
    <text evidence="1">Belongs to the sigma-70 factor family. ECF subfamily.</text>
</comment>
<dbReference type="Gene3D" id="1.10.10.10">
    <property type="entry name" value="Winged helix-like DNA-binding domain superfamily/Winged helix DNA-binding domain"/>
    <property type="match status" value="1"/>
</dbReference>
<dbReference type="GO" id="GO:0006352">
    <property type="term" value="P:DNA-templated transcription initiation"/>
    <property type="evidence" value="ECO:0007669"/>
    <property type="project" value="InterPro"/>
</dbReference>
<dbReference type="Pfam" id="PF08281">
    <property type="entry name" value="Sigma70_r4_2"/>
    <property type="match status" value="1"/>
</dbReference>
<evidence type="ECO:0000259" key="9">
    <source>
        <dbReference type="Pfam" id="PF12680"/>
    </source>
</evidence>
<dbReference type="STRING" id="1538463.B0T36_23880"/>
<proteinExistence type="inferred from homology"/>